<keyword evidence="5" id="KW-0520">NAD</keyword>
<dbReference type="STRING" id="105231.A0A1Y1IB29"/>
<dbReference type="PANTHER" id="PTHR11133:SF22">
    <property type="entry name" value="ALPHA-AMINOADIPIC SEMIALDEHYDE SYNTHASE, MITOCHONDRIAL"/>
    <property type="match status" value="1"/>
</dbReference>
<dbReference type="Pfam" id="PF05222">
    <property type="entry name" value="AlaDh_PNT_N"/>
    <property type="match status" value="1"/>
</dbReference>
<evidence type="ECO:0000256" key="8">
    <source>
        <dbReference type="SAM" id="MobiDB-lite"/>
    </source>
</evidence>
<dbReference type="Gene3D" id="3.40.50.720">
    <property type="entry name" value="NAD(P)-binding Rossmann-like Domain"/>
    <property type="match status" value="2"/>
</dbReference>
<dbReference type="AlphaFoldDB" id="A0A1Y1IB29"/>
<dbReference type="FunFam" id="3.40.50.720:FF:000284">
    <property type="entry name" value="Lysine-ketoglutarate reductase/saccharopine dehydrogenase1"/>
    <property type="match status" value="1"/>
</dbReference>
<dbReference type="OMA" id="TPHVHDI"/>
<keyword evidence="12" id="KW-1185">Reference proteome</keyword>
<feature type="domain" description="Alanine dehydrogenase/pyridine nucleotide transhydrogenase NAD(H)-binding" evidence="9">
    <location>
        <begin position="191"/>
        <end position="386"/>
    </location>
</feature>
<dbReference type="InterPro" id="IPR032095">
    <property type="entry name" value="Sacchrp_dh-like_C"/>
</dbReference>
<sequence length="1157" mass="123898">MEVTTSLHGNGVIGILREAKYKWERRCLLTPSHAARLLRAGKGQNGGVRRIIVQPSEKRIYRDNQYEEVGCEISENLEECGTIFGVKQPQLGTLLPRRSYAFFSHTHKAQPENMGLLDEVLDKHLRLFDYELIVNDQGSRLVAFGEFAGRAGMVDFLRGLGERYLALGYSTPFLSLGSSYMYPSLAAAKAAVLAVGEEIASVGLPAAICPITFVFTGTGNVSRGAQEVFRLLPHQYVEPDQLPTLVSTASGPRLHHQVYAAVAQPQHMVAPNDPAATFVKAEYYARPEQFHPVFHETLAPYATAVINCMYWERRFPRLLSKHQLRDLARRPGGMKLLGVADITCDVEGSIECLNRSTNIEKPFFRYDPLCGTFHDDMDGPGVFLLGVDILPTELAREATKHFGDALFPFVAALAAADTLDAAPEPMRRACIASEGQLTPLFEYITRMRERLAEAAPQGQLAVSDDDGRFSTVISLAGHLFDQFLINEALDVIETAGGRFSVASCQVGQSSRATSSAELHVAADTAEQLAEIVEALAEVAGVFFPKLPPAVRALTRSGTIEKARQRQRSWNALHSAERRSLSPVPRMKPGGFSNEKEELGGPTADAPQATANGHPGTADGAPVEHEAPRRAGTERAASDGDATTGLPRVLLLGAGRMCEPVVRHLTSVGKSRACARDSSVAIGDHASESQTGSRKQKNGAGLEESGLEEWRGAQVTVASLLLDEAQRAAAIGKQRCLAVQLDTRDIARLAGLVRDSDVVISLLPPACHVAVAQACIAAGKDLVTASYVSSEMQALDDAARAAGVTLLCEMGLDPGIDHMSAMKMIDGIHAAGGRVRSFVSACGGLPAAAAADNPLGYKFSWNPRGAIMAGRNAATYKMDGQVVNVAGPALFSAAQPCSLPGLPAFALERLPNRDSLLYGPLYGIDAEAATLFRATLRYQGFSSLMDCFGRLGFFDLSPVSSLAHPATFLSFLEACFPSAAAPGQTFAVRERAVLEGLARTLEAQLGGGAAELVSRAVDCARWLGLTREAPLPAAVASPLDLLCHCMEASMGYQPGEQDMVLLHHDVVEETAGGGRRRHSATLVAVGEAEGRHGGQPETAMAKTVGLPVAIAAQLLLSRRVQSRGVLRPVTPDIYGPALKELGRLGVSFKERVTDIMEI</sequence>
<comment type="pathway">
    <text evidence="1">Amino-acid degradation; L-lysine degradation via saccharopine pathway; glutaryl-CoA from L-lysine: step 1/6.</text>
</comment>
<dbReference type="InterPro" id="IPR043009">
    <property type="entry name" value="LOR/SDH_bifunc_enz_cons_dom_sf"/>
</dbReference>
<evidence type="ECO:0000256" key="6">
    <source>
        <dbReference type="ARBA" id="ARBA00023268"/>
    </source>
</evidence>
<evidence type="ECO:0000256" key="5">
    <source>
        <dbReference type="ARBA" id="ARBA00023027"/>
    </source>
</evidence>
<dbReference type="InterPro" id="IPR051168">
    <property type="entry name" value="AASS"/>
</dbReference>
<dbReference type="GO" id="GO:0004753">
    <property type="term" value="F:saccharopine dehydrogenase activity"/>
    <property type="evidence" value="ECO:0000318"/>
    <property type="project" value="GO_Central"/>
</dbReference>
<dbReference type="SMART" id="SM01002">
    <property type="entry name" value="AlaDh_PNT_C"/>
    <property type="match status" value="1"/>
</dbReference>
<dbReference type="SUPFAM" id="SSF55347">
    <property type="entry name" value="Glyceraldehyde-3-phosphate dehydrogenase-like, C-terminal domain"/>
    <property type="match status" value="1"/>
</dbReference>
<evidence type="ECO:0000256" key="1">
    <source>
        <dbReference type="ARBA" id="ARBA00004682"/>
    </source>
</evidence>
<dbReference type="OrthoDB" id="10059875at2759"/>
<dbReference type="Proteomes" id="UP000054558">
    <property type="component" value="Unassembled WGS sequence"/>
</dbReference>
<reference evidence="11 12" key="1">
    <citation type="journal article" date="2014" name="Nat. Commun.">
        <title>Klebsormidium flaccidum genome reveals primary factors for plant terrestrial adaptation.</title>
        <authorList>
            <person name="Hori K."/>
            <person name="Maruyama F."/>
            <person name="Fujisawa T."/>
            <person name="Togashi T."/>
            <person name="Yamamoto N."/>
            <person name="Seo M."/>
            <person name="Sato S."/>
            <person name="Yamada T."/>
            <person name="Mori H."/>
            <person name="Tajima N."/>
            <person name="Moriyama T."/>
            <person name="Ikeuchi M."/>
            <person name="Watanabe M."/>
            <person name="Wada H."/>
            <person name="Kobayashi K."/>
            <person name="Saito M."/>
            <person name="Masuda T."/>
            <person name="Sasaki-Sekimoto Y."/>
            <person name="Mashiguchi K."/>
            <person name="Awai K."/>
            <person name="Shimojima M."/>
            <person name="Masuda S."/>
            <person name="Iwai M."/>
            <person name="Nobusawa T."/>
            <person name="Narise T."/>
            <person name="Kondo S."/>
            <person name="Saito H."/>
            <person name="Sato R."/>
            <person name="Murakawa M."/>
            <person name="Ihara Y."/>
            <person name="Oshima-Yamada Y."/>
            <person name="Ohtaka K."/>
            <person name="Satoh M."/>
            <person name="Sonobe K."/>
            <person name="Ishii M."/>
            <person name="Ohtani R."/>
            <person name="Kanamori-Sato M."/>
            <person name="Honoki R."/>
            <person name="Miyazaki D."/>
            <person name="Mochizuki H."/>
            <person name="Umetsu J."/>
            <person name="Higashi K."/>
            <person name="Shibata D."/>
            <person name="Kamiya Y."/>
            <person name="Sato N."/>
            <person name="Nakamura Y."/>
            <person name="Tabata S."/>
            <person name="Ida S."/>
            <person name="Kurokawa K."/>
            <person name="Ohta H."/>
        </authorList>
    </citation>
    <scope>NUCLEOTIDE SEQUENCE [LARGE SCALE GENOMIC DNA]</scope>
    <source>
        <strain evidence="11 12">NIES-2285</strain>
    </source>
</reference>
<evidence type="ECO:0000256" key="2">
    <source>
        <dbReference type="ARBA" id="ARBA00004720"/>
    </source>
</evidence>
<dbReference type="Pfam" id="PF16653">
    <property type="entry name" value="Sacchrp_dh_C"/>
    <property type="match status" value="1"/>
</dbReference>
<evidence type="ECO:0000259" key="10">
    <source>
        <dbReference type="SMART" id="SM01003"/>
    </source>
</evidence>
<organism evidence="11 12">
    <name type="scientific">Klebsormidium nitens</name>
    <name type="common">Green alga</name>
    <name type="synonym">Ulothrix nitens</name>
    <dbReference type="NCBI Taxonomy" id="105231"/>
    <lineage>
        <taxon>Eukaryota</taxon>
        <taxon>Viridiplantae</taxon>
        <taxon>Streptophyta</taxon>
        <taxon>Klebsormidiophyceae</taxon>
        <taxon>Klebsormidiales</taxon>
        <taxon>Klebsormidiaceae</taxon>
        <taxon>Klebsormidium</taxon>
    </lineage>
</organism>
<dbReference type="Pfam" id="PF03435">
    <property type="entry name" value="Sacchrp_dh_NADP"/>
    <property type="match status" value="1"/>
</dbReference>
<name>A0A1Y1IB29_KLENI</name>
<dbReference type="FunFam" id="3.30.360.10:FF:000008">
    <property type="entry name" value="Alpha-aminoadipic semialdehyde synthase, mitochondrial"/>
    <property type="match status" value="1"/>
</dbReference>
<dbReference type="GO" id="GO:0019878">
    <property type="term" value="P:lysine biosynthetic process via aminoadipic acid"/>
    <property type="evidence" value="ECO:0000318"/>
    <property type="project" value="GO_Central"/>
</dbReference>
<dbReference type="GO" id="GO:0033512">
    <property type="term" value="P:L-lysine catabolic process to acetyl-CoA via saccharopine"/>
    <property type="evidence" value="ECO:0007669"/>
    <property type="project" value="UniProtKB-UniPathway"/>
</dbReference>
<evidence type="ECO:0000313" key="11">
    <source>
        <dbReference type="EMBL" id="GAQ86331.1"/>
    </source>
</evidence>
<dbReference type="GO" id="GO:0005737">
    <property type="term" value="C:cytoplasm"/>
    <property type="evidence" value="ECO:0000318"/>
    <property type="project" value="GO_Central"/>
</dbReference>
<dbReference type="Gene3D" id="1.10.1870.10">
    <property type="entry name" value="Domain 3, Saccharopine reductase"/>
    <property type="match status" value="1"/>
</dbReference>
<comment type="pathway">
    <text evidence="2">Amino-acid degradation; L-lysine degradation via saccharopine pathway; glutaryl-CoA from L-lysine: step 2/6.</text>
</comment>
<feature type="compositionally biased region" description="Basic and acidic residues" evidence="8">
    <location>
        <begin position="621"/>
        <end position="637"/>
    </location>
</feature>
<evidence type="ECO:0000313" key="12">
    <source>
        <dbReference type="Proteomes" id="UP000054558"/>
    </source>
</evidence>
<evidence type="ECO:0000259" key="9">
    <source>
        <dbReference type="SMART" id="SM01002"/>
    </source>
</evidence>
<dbReference type="SUPFAM" id="SSF51735">
    <property type="entry name" value="NAD(P)-binding Rossmann-fold domains"/>
    <property type="match status" value="1"/>
</dbReference>
<evidence type="ECO:0000256" key="3">
    <source>
        <dbReference type="ARBA" id="ARBA00022857"/>
    </source>
</evidence>
<dbReference type="SUPFAM" id="SSF52283">
    <property type="entry name" value="Formate/glycerate dehydrogenase catalytic domain-like"/>
    <property type="match status" value="1"/>
</dbReference>
<feature type="region of interest" description="Disordered" evidence="8">
    <location>
        <begin position="557"/>
        <end position="642"/>
    </location>
</feature>
<keyword evidence="6" id="KW-0511">Multifunctional enzyme</keyword>
<dbReference type="Gene3D" id="3.30.70.2690">
    <property type="entry name" value="LOR/SDH bifunctional enzyme, conserved domain"/>
    <property type="match status" value="1"/>
</dbReference>
<keyword evidence="4" id="KW-0560">Oxidoreductase</keyword>
<dbReference type="Pfam" id="PF04455">
    <property type="entry name" value="Saccharop_dh_N"/>
    <property type="match status" value="1"/>
</dbReference>
<dbReference type="Gene3D" id="3.30.360.10">
    <property type="entry name" value="Dihydrodipicolinate Reductase, domain 2"/>
    <property type="match status" value="1"/>
</dbReference>
<dbReference type="CDD" id="cd12189">
    <property type="entry name" value="LKR_SDH_like"/>
    <property type="match status" value="1"/>
</dbReference>
<evidence type="ECO:0000256" key="4">
    <source>
        <dbReference type="ARBA" id="ARBA00023002"/>
    </source>
</evidence>
<gene>
    <name evidence="11" type="ORF">KFL_002830070</name>
</gene>
<dbReference type="InterPro" id="IPR007886">
    <property type="entry name" value="AlaDH/PNT_N"/>
</dbReference>
<dbReference type="InterPro" id="IPR036291">
    <property type="entry name" value="NAD(P)-bd_dom_sf"/>
</dbReference>
<protein>
    <submittedName>
        <fullName evidence="11">Lysine-ketoglutarate reductase</fullName>
    </submittedName>
</protein>
<keyword evidence="3" id="KW-0521">NADP</keyword>
<proteinExistence type="inferred from homology"/>
<comment type="similarity">
    <text evidence="7">In the C-terminal section; belongs to the saccharopine dehydrogenase family.</text>
</comment>
<dbReference type="UniPathway" id="UPA00868">
    <property type="reaction ID" value="UER00835"/>
</dbReference>
<evidence type="ECO:0000256" key="7">
    <source>
        <dbReference type="ARBA" id="ARBA00025744"/>
    </source>
</evidence>
<feature type="domain" description="Alanine dehydrogenase/pyridine nucleotide transhydrogenase N-terminal" evidence="10">
    <location>
        <begin position="14"/>
        <end position="151"/>
    </location>
</feature>
<dbReference type="InterPro" id="IPR007545">
    <property type="entry name" value="LOR/SDH_bifunc_enz_cons_dom"/>
</dbReference>
<dbReference type="InterPro" id="IPR005097">
    <property type="entry name" value="Sacchrp_dh_NADP-bd"/>
</dbReference>
<dbReference type="InterPro" id="IPR007698">
    <property type="entry name" value="AlaDH/PNT_NAD(H)-bd"/>
</dbReference>
<accession>A0A1Y1IB29</accession>
<dbReference type="EMBL" id="DF237232">
    <property type="protein sequence ID" value="GAQ86331.1"/>
    <property type="molecule type" value="Genomic_DNA"/>
</dbReference>
<feature type="region of interest" description="Disordered" evidence="8">
    <location>
        <begin position="680"/>
        <end position="705"/>
    </location>
</feature>
<dbReference type="PANTHER" id="PTHR11133">
    <property type="entry name" value="SACCHAROPINE DEHYDROGENASE"/>
    <property type="match status" value="1"/>
</dbReference>
<dbReference type="SMART" id="SM01003">
    <property type="entry name" value="AlaDh_PNT_N"/>
    <property type="match status" value="1"/>
</dbReference>